<comment type="cofactor">
    <cofactor evidence="7">
        <name>Zn(2+)</name>
        <dbReference type="ChEBI" id="CHEBI:29105"/>
    </cofactor>
    <text evidence="7">Binds 1 zinc ion per subunit.</text>
</comment>
<evidence type="ECO:0000256" key="8">
    <source>
        <dbReference type="RuleBase" id="RU003956"/>
    </source>
</evidence>
<dbReference type="Proteomes" id="UP000006693">
    <property type="component" value="Chromosome 1"/>
</dbReference>
<dbReference type="Gene3D" id="3.40.1050.10">
    <property type="entry name" value="Carbonic anhydrase"/>
    <property type="match status" value="1"/>
</dbReference>
<evidence type="ECO:0000256" key="6">
    <source>
        <dbReference type="ARBA" id="ARBA00048348"/>
    </source>
</evidence>
<evidence type="ECO:0000256" key="7">
    <source>
        <dbReference type="PIRSR" id="PIRSR601765-1"/>
    </source>
</evidence>
<proteinExistence type="inferred from homology"/>
<dbReference type="PROSITE" id="PS00705">
    <property type="entry name" value="PROK_CO2_ANHYDRASE_2"/>
    <property type="match status" value="1"/>
</dbReference>
<dbReference type="Pfam" id="PF00484">
    <property type="entry name" value="Pro_CA"/>
    <property type="match status" value="1"/>
</dbReference>
<protein>
    <recommendedName>
        <fullName evidence="2 8">Carbonic anhydrase</fullName>
        <ecNumber evidence="2 8">4.2.1.1</ecNumber>
    </recommendedName>
    <alternativeName>
        <fullName evidence="8">Carbonate dehydratase</fullName>
    </alternativeName>
</protein>
<keyword evidence="3 7" id="KW-0479">Metal-binding</keyword>
<dbReference type="SUPFAM" id="SSF53056">
    <property type="entry name" value="beta-carbonic anhydrase, cab"/>
    <property type="match status" value="1"/>
</dbReference>
<dbReference type="EMBL" id="CP000010">
    <property type="protein sequence ID" value="AAU49856.1"/>
    <property type="molecule type" value="Genomic_DNA"/>
</dbReference>
<comment type="similarity">
    <text evidence="1 8">Belongs to the beta-class carbonic anhydrase family.</text>
</comment>
<dbReference type="GO" id="GO:0071244">
    <property type="term" value="P:cellular response to carbon dioxide"/>
    <property type="evidence" value="ECO:0007669"/>
    <property type="project" value="TreeGrafter"/>
</dbReference>
<dbReference type="GO" id="GO:0034599">
    <property type="term" value="P:cellular response to oxidative stress"/>
    <property type="evidence" value="ECO:0007669"/>
    <property type="project" value="TreeGrafter"/>
</dbReference>
<feature type="binding site" evidence="7">
    <location>
        <position position="111"/>
    </location>
    <ligand>
        <name>Zn(2+)</name>
        <dbReference type="ChEBI" id="CHEBI:29105"/>
    </ligand>
</feature>
<evidence type="ECO:0000256" key="3">
    <source>
        <dbReference type="ARBA" id="ARBA00022723"/>
    </source>
</evidence>
<evidence type="ECO:0000313" key="10">
    <source>
        <dbReference type="Proteomes" id="UP000006693"/>
    </source>
</evidence>
<evidence type="ECO:0000256" key="4">
    <source>
        <dbReference type="ARBA" id="ARBA00022833"/>
    </source>
</evidence>
<dbReference type="InterPro" id="IPR036874">
    <property type="entry name" value="Carbonic_anhydrase_sf"/>
</dbReference>
<organism evidence="9 10">
    <name type="scientific">Burkholderia mallei (strain ATCC 23344)</name>
    <dbReference type="NCBI Taxonomy" id="243160"/>
    <lineage>
        <taxon>Bacteria</taxon>
        <taxon>Pseudomonadati</taxon>
        <taxon>Pseudomonadota</taxon>
        <taxon>Betaproteobacteria</taxon>
        <taxon>Burkholderiales</taxon>
        <taxon>Burkholderiaceae</taxon>
        <taxon>Burkholderia</taxon>
        <taxon>pseudomallei group</taxon>
    </lineage>
</organism>
<reference evidence="9 10" key="1">
    <citation type="journal article" date="2004" name="Proc. Natl. Acad. Sci. U.S.A.">
        <title>Structural flexibility in the Burkholderia mallei genome.</title>
        <authorList>
            <person name="Nierman W.C."/>
            <person name="DeShazer D."/>
            <person name="Kim H.S."/>
            <person name="Tettelin H."/>
            <person name="Nelson K.E."/>
            <person name="Feldblyum T."/>
            <person name="Ulrich R.L."/>
            <person name="Ronning C.M."/>
            <person name="Brinkac L.M."/>
            <person name="Daugherty S.C."/>
            <person name="Davidsen T.D."/>
            <person name="Deboy R.T."/>
            <person name="Dimitrov G."/>
            <person name="Dodson R.J."/>
            <person name="Durkin A.S."/>
            <person name="Gwinn M.L."/>
            <person name="Haft D.H."/>
            <person name="Khouri H."/>
            <person name="Kolonay J.F."/>
            <person name="Madupu R."/>
            <person name="Mohammoud Y."/>
            <person name="Nelson W.C."/>
            <person name="Radune D."/>
            <person name="Romero C.M."/>
            <person name="Sarria S."/>
            <person name="Selengut J."/>
            <person name="Shamblin C."/>
            <person name="Sullivan S.A."/>
            <person name="White O."/>
            <person name="Yu Y."/>
            <person name="Zafar N."/>
            <person name="Zhou L."/>
            <person name="Fraser C.M."/>
        </authorList>
    </citation>
    <scope>NUCLEOTIDE SEQUENCE [LARGE SCALE GENOMIC DNA]</scope>
    <source>
        <strain evidence="9 10">ATCC 23344</strain>
    </source>
</reference>
<dbReference type="KEGG" id="bma:BMA1839"/>
<comment type="function">
    <text evidence="8">Reversible hydration of carbon dioxide.</text>
</comment>
<dbReference type="SMART" id="SM00947">
    <property type="entry name" value="Pro_CA"/>
    <property type="match status" value="1"/>
</dbReference>
<comment type="catalytic activity">
    <reaction evidence="6 8">
        <text>hydrogencarbonate + H(+) = CO2 + H2O</text>
        <dbReference type="Rhea" id="RHEA:10748"/>
        <dbReference type="ChEBI" id="CHEBI:15377"/>
        <dbReference type="ChEBI" id="CHEBI:15378"/>
        <dbReference type="ChEBI" id="CHEBI:16526"/>
        <dbReference type="ChEBI" id="CHEBI:17544"/>
        <dbReference type="EC" id="4.2.1.1"/>
    </reaction>
</comment>
<dbReference type="AlphaFoldDB" id="A0A0H2WKM1"/>
<accession>A0A0H2WKM1</accession>
<dbReference type="InterPro" id="IPR001765">
    <property type="entry name" value="Carbonic_anhydrase"/>
</dbReference>
<dbReference type="PATRIC" id="fig|243160.12.peg.1875"/>
<name>A0A0H2WKM1_BURMA</name>
<evidence type="ECO:0000256" key="2">
    <source>
        <dbReference type="ARBA" id="ARBA00012925"/>
    </source>
</evidence>
<feature type="binding site" evidence="7">
    <location>
        <position position="57"/>
    </location>
    <ligand>
        <name>Zn(2+)</name>
        <dbReference type="ChEBI" id="CHEBI:29105"/>
    </ligand>
</feature>
<dbReference type="eggNOG" id="COG0288">
    <property type="taxonomic scope" value="Bacteria"/>
</dbReference>
<keyword evidence="5 8" id="KW-0456">Lyase</keyword>
<dbReference type="EC" id="4.2.1.1" evidence="2 8"/>
<keyword evidence="10" id="KW-1185">Reference proteome</keyword>
<sequence length="224" mass="24489">MRRRHRTHKKESSMNRPKSMLVANIAWARETSERSPDFFDALSRGQNPRVLWIGCADSRVPAEAITQSAPGELFVHRNIANIFQPDDDNCASVLEYAVKVLKVDHVIVCGHYGCGGVRASLLPPSPELPHVNRRIAPLCALAGRHRAELDGVPPDAAADRLAELNVLEQVRLLRSSPIIRDAAPAPLVHGWIFSLADGRLKELASGYPAAQRPPQAERAQAAAA</sequence>
<keyword evidence="4 7" id="KW-0862">Zinc</keyword>
<gene>
    <name evidence="9" type="ordered locus">BMA1839</name>
</gene>
<dbReference type="GO" id="GO:0015976">
    <property type="term" value="P:carbon utilization"/>
    <property type="evidence" value="ECO:0007669"/>
    <property type="project" value="InterPro"/>
</dbReference>
<dbReference type="HOGENOM" id="CLU_053879_3_1_4"/>
<dbReference type="InterPro" id="IPR015892">
    <property type="entry name" value="Carbonic_anhydrase_CS"/>
</dbReference>
<feature type="binding site" evidence="7">
    <location>
        <position position="55"/>
    </location>
    <ligand>
        <name>Zn(2+)</name>
        <dbReference type="ChEBI" id="CHEBI:29105"/>
    </ligand>
</feature>
<dbReference type="GO" id="GO:0008270">
    <property type="term" value="F:zinc ion binding"/>
    <property type="evidence" value="ECO:0007669"/>
    <property type="project" value="UniProtKB-UniRule"/>
</dbReference>
<dbReference type="CDD" id="cd00883">
    <property type="entry name" value="beta_CA_cladeA"/>
    <property type="match status" value="1"/>
</dbReference>
<evidence type="ECO:0000256" key="5">
    <source>
        <dbReference type="ARBA" id="ARBA00023239"/>
    </source>
</evidence>
<dbReference type="PANTHER" id="PTHR11002">
    <property type="entry name" value="CARBONIC ANHYDRASE"/>
    <property type="match status" value="1"/>
</dbReference>
<evidence type="ECO:0000313" key="9">
    <source>
        <dbReference type="EMBL" id="AAU49856.1"/>
    </source>
</evidence>
<feature type="binding site" evidence="7">
    <location>
        <position position="114"/>
    </location>
    <ligand>
        <name>Zn(2+)</name>
        <dbReference type="ChEBI" id="CHEBI:29105"/>
    </ligand>
</feature>
<dbReference type="PANTHER" id="PTHR11002:SF76">
    <property type="entry name" value="CARBONIC ANHYDRASE"/>
    <property type="match status" value="1"/>
</dbReference>
<evidence type="ECO:0000256" key="1">
    <source>
        <dbReference type="ARBA" id="ARBA00006217"/>
    </source>
</evidence>
<dbReference type="GO" id="GO:0004089">
    <property type="term" value="F:carbonate dehydratase activity"/>
    <property type="evidence" value="ECO:0007669"/>
    <property type="project" value="UniProtKB-UniRule"/>
</dbReference>
<dbReference type="PROSITE" id="PS00704">
    <property type="entry name" value="PROK_CO2_ANHYDRASE_1"/>
    <property type="match status" value="1"/>
</dbReference>